<dbReference type="EMBL" id="AP024483">
    <property type="protein sequence ID" value="BCS82750.1"/>
    <property type="molecule type" value="Genomic_DNA"/>
</dbReference>
<keyword evidence="2" id="KW-1185">Reference proteome</keyword>
<accession>A0ABM7NRH0</accession>
<dbReference type="GeneID" id="80557955"/>
<dbReference type="RefSeq" id="YP_010841358.1">
    <property type="nucleotide sequence ID" value="NC_079139.1"/>
</dbReference>
<evidence type="ECO:0000313" key="2">
    <source>
        <dbReference type="Proteomes" id="UP001321479"/>
    </source>
</evidence>
<reference evidence="1 2" key="1">
    <citation type="submission" date="2021-02" db="EMBL/GenBank/DDBJ databases">
        <title>Cotonvirus japonicus, which uses Golgi apparatus of host cells for its virion factory, phylogenetically links tailed tupanvirus and icosahedral mimivirus.</title>
        <authorList>
            <person name="Takahashi H."/>
            <person name="Fukaya S."/>
            <person name="Song C."/>
            <person name="Murata K."/>
            <person name="Takemura M."/>
        </authorList>
    </citation>
    <scope>NUCLEOTIDE SEQUENCE [LARGE SCALE GENOMIC DNA]</scope>
</reference>
<proteinExistence type="predicted"/>
<name>A0ABM7NRH0_9VIRU</name>
<evidence type="ECO:0000313" key="1">
    <source>
        <dbReference type="EMBL" id="BCS82750.1"/>
    </source>
</evidence>
<protein>
    <submittedName>
        <fullName evidence="1">Uncharacterized protein</fullName>
    </submittedName>
</protein>
<organism evidence="1 2">
    <name type="scientific">Cotonvirus japonicus</name>
    <dbReference type="NCBI Taxonomy" id="2811091"/>
    <lineage>
        <taxon>Viruses</taxon>
        <taxon>Varidnaviria</taxon>
        <taxon>Bamfordvirae</taxon>
        <taxon>Nucleocytoviricota</taxon>
        <taxon>Megaviricetes</taxon>
        <taxon>Imitervirales</taxon>
        <taxon>Mimiviridae</taxon>
        <taxon>Megamimivirinae</taxon>
        <taxon>Cotonvirus</taxon>
        <taxon>Cotonvirus japonicum</taxon>
    </lineage>
</organism>
<sequence length="230" mass="27376">MRHIDRIRGNYLADNSFKSDNGFTPLKNAIMKNDIIKFREIVSKYYAWKSIKIKNNDIKDFDNPFKYIHEVTTFADKDLFEEFLDLKPELSDCYVFDFMRFCHVDCEKKFYILKDYLKSSEYFSYNMLPENRRKFSQEIIQENLEFFFVAEPKYDVTKISRFEKIIGSIIINSNMINNLLSDDLVQCDKKLSLLKDLDDNFATDYKHVNPNNSCANVEEYLLTKPEISIV</sequence>
<dbReference type="Proteomes" id="UP001321479">
    <property type="component" value="Segment"/>
</dbReference>